<dbReference type="InterPro" id="IPR012337">
    <property type="entry name" value="RNaseH-like_sf"/>
</dbReference>
<organism evidence="2 3">
    <name type="scientific">Pleurodeles waltl</name>
    <name type="common">Iberian ribbed newt</name>
    <dbReference type="NCBI Taxonomy" id="8319"/>
    <lineage>
        <taxon>Eukaryota</taxon>
        <taxon>Metazoa</taxon>
        <taxon>Chordata</taxon>
        <taxon>Craniata</taxon>
        <taxon>Vertebrata</taxon>
        <taxon>Euteleostomi</taxon>
        <taxon>Amphibia</taxon>
        <taxon>Batrachia</taxon>
        <taxon>Caudata</taxon>
        <taxon>Salamandroidea</taxon>
        <taxon>Salamandridae</taxon>
        <taxon>Pleurodelinae</taxon>
        <taxon>Pleurodeles</taxon>
    </lineage>
</organism>
<reference evidence="2" key="1">
    <citation type="journal article" date="2022" name="bioRxiv">
        <title>Sequencing and chromosome-scale assembly of the giantPleurodeles waltlgenome.</title>
        <authorList>
            <person name="Brown T."/>
            <person name="Elewa A."/>
            <person name="Iarovenko S."/>
            <person name="Subramanian E."/>
            <person name="Araus A.J."/>
            <person name="Petzold A."/>
            <person name="Susuki M."/>
            <person name="Suzuki K.-i.T."/>
            <person name="Hayashi T."/>
            <person name="Toyoda A."/>
            <person name="Oliveira C."/>
            <person name="Osipova E."/>
            <person name="Leigh N.D."/>
            <person name="Simon A."/>
            <person name="Yun M.H."/>
        </authorList>
    </citation>
    <scope>NUCLEOTIDE SEQUENCE</scope>
    <source>
        <strain evidence="2">20211129_DDA</strain>
        <tissue evidence="2">Liver</tissue>
    </source>
</reference>
<dbReference type="Proteomes" id="UP001066276">
    <property type="component" value="Chromosome 5"/>
</dbReference>
<dbReference type="AlphaFoldDB" id="A0AAV7RDQ6"/>
<dbReference type="Gene3D" id="2.30.30.140">
    <property type="match status" value="1"/>
</dbReference>
<name>A0AAV7RDQ6_PLEWA</name>
<sequence length="451" mass="49657">MKKKAGRERGEEEERAEEEQNTQQEGCRRGAESEGKKDSRGAERGWRRERKAEDRGTGEESNLKGEMVALAVRMRLRDVAQHDQERKLPKIIAETYSSIGRDTRVTASLHKIDPEALSYVDDISLMDDELLQHLRRVACIVVGFAQSTVGRTKGSAHGTGAHGSCTAYADNEYLHYWHQYGFRDSKGNTIKHRLLWGKVADLKEMLPNVHVVHTLGHQRVAIHVAGNVLADEAAKSAVAVAAVAAVTLLSSKPDADIRAAVIATADSTPYPKGFPNKYHYRMGGTGRSWLNLLYGVQRALNILPGRSLVGRTSYECLFRTQMYVPDLDAPGVEAAETPVDINERVTVLRELQQFCDDNSSISAASTGIKDVPVTSTGWIPKVGDLLHEKVALKKEFGPSYRALVPVLGIHGTRTLILPPLAGAKENCLVSIDNVKLHHVADPAQLTKRNIQ</sequence>
<comment type="caution">
    <text evidence="2">The sequence shown here is derived from an EMBL/GenBank/DDBJ whole genome shotgun (WGS) entry which is preliminary data.</text>
</comment>
<dbReference type="EMBL" id="JANPWB010000009">
    <property type="protein sequence ID" value="KAJ1150936.1"/>
    <property type="molecule type" value="Genomic_DNA"/>
</dbReference>
<dbReference type="Gene3D" id="3.30.420.10">
    <property type="entry name" value="Ribonuclease H-like superfamily/Ribonuclease H"/>
    <property type="match status" value="1"/>
</dbReference>
<evidence type="ECO:0000313" key="2">
    <source>
        <dbReference type="EMBL" id="KAJ1150936.1"/>
    </source>
</evidence>
<dbReference type="SUPFAM" id="SSF53098">
    <property type="entry name" value="Ribonuclease H-like"/>
    <property type="match status" value="1"/>
</dbReference>
<gene>
    <name evidence="2" type="ORF">NDU88_003723</name>
</gene>
<accession>A0AAV7RDQ6</accession>
<keyword evidence="3" id="KW-1185">Reference proteome</keyword>
<feature type="region of interest" description="Disordered" evidence="1">
    <location>
        <begin position="1"/>
        <end position="62"/>
    </location>
</feature>
<proteinExistence type="predicted"/>
<dbReference type="GO" id="GO:0003676">
    <property type="term" value="F:nucleic acid binding"/>
    <property type="evidence" value="ECO:0007669"/>
    <property type="project" value="InterPro"/>
</dbReference>
<protein>
    <submittedName>
        <fullName evidence="2">Uncharacterized protein</fullName>
    </submittedName>
</protein>
<evidence type="ECO:0000256" key="1">
    <source>
        <dbReference type="SAM" id="MobiDB-lite"/>
    </source>
</evidence>
<feature type="compositionally biased region" description="Basic and acidic residues" evidence="1">
    <location>
        <begin position="26"/>
        <end position="62"/>
    </location>
</feature>
<evidence type="ECO:0000313" key="3">
    <source>
        <dbReference type="Proteomes" id="UP001066276"/>
    </source>
</evidence>
<dbReference type="InterPro" id="IPR036397">
    <property type="entry name" value="RNaseH_sf"/>
</dbReference>